<comment type="caution">
    <text evidence="4">The sequence shown here is derived from an EMBL/GenBank/DDBJ whole genome shotgun (WGS) entry which is preliminary data.</text>
</comment>
<evidence type="ECO:0000313" key="4">
    <source>
        <dbReference type="EMBL" id="KAL2851453.1"/>
    </source>
</evidence>
<feature type="repeat" description="ANK" evidence="3">
    <location>
        <begin position="154"/>
        <end position="186"/>
    </location>
</feature>
<dbReference type="PRINTS" id="PR01415">
    <property type="entry name" value="ANKYRIN"/>
</dbReference>
<organism evidence="4 5">
    <name type="scientific">Aspergillus pseudoustus</name>
    <dbReference type="NCBI Taxonomy" id="1810923"/>
    <lineage>
        <taxon>Eukaryota</taxon>
        <taxon>Fungi</taxon>
        <taxon>Dikarya</taxon>
        <taxon>Ascomycota</taxon>
        <taxon>Pezizomycotina</taxon>
        <taxon>Eurotiomycetes</taxon>
        <taxon>Eurotiomycetidae</taxon>
        <taxon>Eurotiales</taxon>
        <taxon>Aspergillaceae</taxon>
        <taxon>Aspergillus</taxon>
        <taxon>Aspergillus subgen. Nidulantes</taxon>
    </lineage>
</organism>
<reference evidence="4 5" key="1">
    <citation type="submission" date="2024-07" db="EMBL/GenBank/DDBJ databases">
        <title>Section-level genome sequencing and comparative genomics of Aspergillus sections Usti and Cavernicolus.</title>
        <authorList>
            <consortium name="Lawrence Berkeley National Laboratory"/>
            <person name="Nybo J.L."/>
            <person name="Vesth T.C."/>
            <person name="Theobald S."/>
            <person name="Frisvad J.C."/>
            <person name="Larsen T.O."/>
            <person name="Kjaerboelling I."/>
            <person name="Rothschild-Mancinelli K."/>
            <person name="Lyhne E.K."/>
            <person name="Kogle M.E."/>
            <person name="Barry K."/>
            <person name="Clum A."/>
            <person name="Na H."/>
            <person name="Ledsgaard L."/>
            <person name="Lin J."/>
            <person name="Lipzen A."/>
            <person name="Kuo A."/>
            <person name="Riley R."/>
            <person name="Mondo S."/>
            <person name="Labutti K."/>
            <person name="Haridas S."/>
            <person name="Pangalinan J."/>
            <person name="Salamov A.A."/>
            <person name="Simmons B.A."/>
            <person name="Magnuson J.K."/>
            <person name="Chen J."/>
            <person name="Drula E."/>
            <person name="Henrissat B."/>
            <person name="Wiebenga A."/>
            <person name="Lubbers R.J."/>
            <person name="Gomes A.C."/>
            <person name="Makela M.R."/>
            <person name="Stajich J."/>
            <person name="Grigoriev I.V."/>
            <person name="Mortensen U.H."/>
            <person name="De Vries R.P."/>
            <person name="Baker S.E."/>
            <person name="Andersen M.R."/>
        </authorList>
    </citation>
    <scope>NUCLEOTIDE SEQUENCE [LARGE SCALE GENOMIC DNA]</scope>
    <source>
        <strain evidence="4 5">CBS 123904</strain>
    </source>
</reference>
<dbReference type="SMART" id="SM00248">
    <property type="entry name" value="ANK"/>
    <property type="match status" value="5"/>
</dbReference>
<feature type="repeat" description="ANK" evidence="3">
    <location>
        <begin position="85"/>
        <end position="117"/>
    </location>
</feature>
<dbReference type="PROSITE" id="PS50088">
    <property type="entry name" value="ANK_REPEAT"/>
    <property type="match status" value="5"/>
</dbReference>
<dbReference type="Pfam" id="PF12796">
    <property type="entry name" value="Ank_2"/>
    <property type="match status" value="2"/>
</dbReference>
<dbReference type="PANTHER" id="PTHR24126">
    <property type="entry name" value="ANKYRIN REPEAT, PH AND SEC7 DOMAIN CONTAINING PROTEIN SECG-RELATED"/>
    <property type="match status" value="1"/>
</dbReference>
<feature type="repeat" description="ANK" evidence="3">
    <location>
        <begin position="121"/>
        <end position="153"/>
    </location>
</feature>
<evidence type="ECO:0000313" key="5">
    <source>
        <dbReference type="Proteomes" id="UP001610446"/>
    </source>
</evidence>
<dbReference type="Pfam" id="PF00023">
    <property type="entry name" value="Ank"/>
    <property type="match status" value="1"/>
</dbReference>
<feature type="repeat" description="ANK" evidence="3">
    <location>
        <begin position="220"/>
        <end position="248"/>
    </location>
</feature>
<sequence length="248" mass="27536">MSQLLDLPFELIHLIVECFHSKHDINALVQTCRFFYDTYDSYLYRYDMQYCNRSALRWAACRGFDKVAAKSLAAGRYIEEASELDGSTPLLLAVRHGNADIVKRLLLLGSRVRLEAWDWWSGRTALAEAAANGEAEIARLLLEKGASLETTDRDYRSPLLLAVENGHDEVVKVLLNQGAAVNSRGKHYQTPLSSASERGHLGCVDILLDHGAKIGLQDRNGRTELFHAANQGHGAVVKRLTDAGANPY</sequence>
<evidence type="ECO:0000256" key="2">
    <source>
        <dbReference type="ARBA" id="ARBA00023043"/>
    </source>
</evidence>
<protein>
    <submittedName>
        <fullName evidence="4">Ankyrin repeat-containing domain protein</fullName>
    </submittedName>
</protein>
<evidence type="ECO:0000256" key="1">
    <source>
        <dbReference type="ARBA" id="ARBA00022737"/>
    </source>
</evidence>
<dbReference type="InterPro" id="IPR002110">
    <property type="entry name" value="Ankyrin_rpt"/>
</dbReference>
<name>A0ABR4KGP4_9EURO</name>
<evidence type="ECO:0000256" key="3">
    <source>
        <dbReference type="PROSITE-ProRule" id="PRU00023"/>
    </source>
</evidence>
<keyword evidence="1" id="KW-0677">Repeat</keyword>
<dbReference type="PANTHER" id="PTHR24126:SF14">
    <property type="entry name" value="ANK_REP_REGION DOMAIN-CONTAINING PROTEIN"/>
    <property type="match status" value="1"/>
</dbReference>
<keyword evidence="2 3" id="KW-0040">ANK repeat</keyword>
<dbReference type="EMBL" id="JBFXLU010000030">
    <property type="protein sequence ID" value="KAL2851453.1"/>
    <property type="molecule type" value="Genomic_DNA"/>
</dbReference>
<keyword evidence="5" id="KW-1185">Reference proteome</keyword>
<dbReference type="Proteomes" id="UP001610446">
    <property type="component" value="Unassembled WGS sequence"/>
</dbReference>
<dbReference type="InterPro" id="IPR036770">
    <property type="entry name" value="Ankyrin_rpt-contain_sf"/>
</dbReference>
<dbReference type="PROSITE" id="PS50297">
    <property type="entry name" value="ANK_REP_REGION"/>
    <property type="match status" value="5"/>
</dbReference>
<gene>
    <name evidence="4" type="ORF">BJY01DRAFT_209037</name>
</gene>
<accession>A0ABR4KGP4</accession>
<proteinExistence type="predicted"/>
<dbReference type="SUPFAM" id="SSF48403">
    <property type="entry name" value="Ankyrin repeat"/>
    <property type="match status" value="1"/>
</dbReference>
<feature type="repeat" description="ANK" evidence="3">
    <location>
        <begin position="187"/>
        <end position="219"/>
    </location>
</feature>
<dbReference type="Gene3D" id="1.25.40.20">
    <property type="entry name" value="Ankyrin repeat-containing domain"/>
    <property type="match status" value="2"/>
</dbReference>